<feature type="domain" description="Rhodanese" evidence="1">
    <location>
        <begin position="32"/>
        <end position="127"/>
    </location>
</feature>
<dbReference type="GO" id="GO:0004725">
    <property type="term" value="F:protein tyrosine phosphatase activity"/>
    <property type="evidence" value="ECO:0007669"/>
    <property type="project" value="TreeGrafter"/>
</dbReference>
<dbReference type="Gene3D" id="3.40.250.10">
    <property type="entry name" value="Rhodanese-like domain"/>
    <property type="match status" value="1"/>
</dbReference>
<organism evidence="2 3">
    <name type="scientific">Candolleomyces aberdarensis</name>
    <dbReference type="NCBI Taxonomy" id="2316362"/>
    <lineage>
        <taxon>Eukaryota</taxon>
        <taxon>Fungi</taxon>
        <taxon>Dikarya</taxon>
        <taxon>Basidiomycota</taxon>
        <taxon>Agaricomycotina</taxon>
        <taxon>Agaricomycetes</taxon>
        <taxon>Agaricomycetidae</taxon>
        <taxon>Agaricales</taxon>
        <taxon>Agaricineae</taxon>
        <taxon>Psathyrellaceae</taxon>
        <taxon>Candolleomyces</taxon>
    </lineage>
</organism>
<protein>
    <recommendedName>
        <fullName evidence="1">Rhodanese domain-containing protein</fullName>
    </recommendedName>
</protein>
<comment type="caution">
    <text evidence="2">The sequence shown here is derived from an EMBL/GenBank/DDBJ whole genome shotgun (WGS) entry which is preliminary data.</text>
</comment>
<dbReference type="PANTHER" id="PTHR10828:SF38">
    <property type="entry name" value="ARSENICAL-RESISTANCE PROTEIN 2-RELATED"/>
    <property type="match status" value="1"/>
</dbReference>
<evidence type="ECO:0000313" key="3">
    <source>
        <dbReference type="Proteomes" id="UP000290288"/>
    </source>
</evidence>
<proteinExistence type="predicted"/>
<dbReference type="GO" id="GO:0005737">
    <property type="term" value="C:cytoplasm"/>
    <property type="evidence" value="ECO:0007669"/>
    <property type="project" value="TreeGrafter"/>
</dbReference>
<gene>
    <name evidence="2" type="ORF">EST38_g3370</name>
</gene>
<dbReference type="Proteomes" id="UP000290288">
    <property type="component" value="Unassembled WGS sequence"/>
</dbReference>
<dbReference type="SUPFAM" id="SSF52821">
    <property type="entry name" value="Rhodanese/Cell cycle control phosphatase"/>
    <property type="match status" value="1"/>
</dbReference>
<dbReference type="PANTHER" id="PTHR10828">
    <property type="entry name" value="M-PHASE INDUCER PHOSPHATASE DUAL SPECIFICITY PHOSPHATASE CDC25"/>
    <property type="match status" value="1"/>
</dbReference>
<dbReference type="OrthoDB" id="102559at2759"/>
<evidence type="ECO:0000313" key="2">
    <source>
        <dbReference type="EMBL" id="RXW22473.1"/>
    </source>
</evidence>
<keyword evidence="3" id="KW-1185">Reference proteome</keyword>
<accession>A0A4Q2DQX9</accession>
<dbReference type="InterPro" id="IPR001763">
    <property type="entry name" value="Rhodanese-like_dom"/>
</dbReference>
<dbReference type="InterPro" id="IPR036873">
    <property type="entry name" value="Rhodanese-like_dom_sf"/>
</dbReference>
<dbReference type="EMBL" id="SDEE01000070">
    <property type="protein sequence ID" value="RXW22473.1"/>
    <property type="molecule type" value="Genomic_DNA"/>
</dbReference>
<sequence length="145" mass="16511">MSAFVTTHSQPPAKYLTADELAAIIKSSDKVAEKDYLVVDVRDDDFVGGNIVGCHNQPSGKFMLHVHDLARKTKDVPLVIFHCALSQVRGPKAARIYNETRRNLFPEDNYEVAVLREGFTTFQAKYKDDPVLVEKWEAEYWSTDY</sequence>
<reference evidence="2 3" key="1">
    <citation type="submission" date="2019-01" db="EMBL/GenBank/DDBJ databases">
        <title>Draft genome sequence of Psathyrella aberdarensis IHI B618.</title>
        <authorList>
            <person name="Buettner E."/>
            <person name="Kellner H."/>
        </authorList>
    </citation>
    <scope>NUCLEOTIDE SEQUENCE [LARGE SCALE GENOMIC DNA]</scope>
    <source>
        <strain evidence="2 3">IHI B618</strain>
    </source>
</reference>
<name>A0A4Q2DQX9_9AGAR</name>
<evidence type="ECO:0000259" key="1">
    <source>
        <dbReference type="PROSITE" id="PS50206"/>
    </source>
</evidence>
<dbReference type="PROSITE" id="PS50206">
    <property type="entry name" value="RHODANESE_3"/>
    <property type="match status" value="1"/>
</dbReference>
<dbReference type="STRING" id="2316362.A0A4Q2DQX9"/>
<dbReference type="GO" id="GO:0005634">
    <property type="term" value="C:nucleus"/>
    <property type="evidence" value="ECO:0007669"/>
    <property type="project" value="TreeGrafter"/>
</dbReference>
<dbReference type="AlphaFoldDB" id="A0A4Q2DQX9"/>